<evidence type="ECO:0000313" key="1">
    <source>
        <dbReference type="EMBL" id="MBB3980128.1"/>
    </source>
</evidence>
<keyword evidence="2" id="KW-1185">Reference proteome</keyword>
<gene>
    <name evidence="1" type="ORF">GGQ64_005375</name>
</gene>
<proteinExistence type="predicted"/>
<name>A0A7W6DHV4_9HYPH</name>
<dbReference type="Proteomes" id="UP000574761">
    <property type="component" value="Unassembled WGS sequence"/>
</dbReference>
<accession>A0A7W6DHV4</accession>
<dbReference type="EMBL" id="JACIEE010000015">
    <property type="protein sequence ID" value="MBB3980128.1"/>
    <property type="molecule type" value="Genomic_DNA"/>
</dbReference>
<reference evidence="1 2" key="1">
    <citation type="submission" date="2020-08" db="EMBL/GenBank/DDBJ databases">
        <title>Genomic Encyclopedia of Type Strains, Phase IV (KMG-IV): sequencing the most valuable type-strain genomes for metagenomic binning, comparative biology and taxonomic classification.</title>
        <authorList>
            <person name="Goeker M."/>
        </authorList>
    </citation>
    <scope>NUCLEOTIDE SEQUENCE [LARGE SCALE GENOMIC DNA]</scope>
    <source>
        <strain evidence="1 2">DSM 100211</strain>
    </source>
</reference>
<dbReference type="RefSeq" id="WP_183808277.1">
    <property type="nucleotide sequence ID" value="NZ_JACIEE010000015.1"/>
</dbReference>
<comment type="caution">
    <text evidence="1">The sequence shown here is derived from an EMBL/GenBank/DDBJ whole genome shotgun (WGS) entry which is preliminary data.</text>
</comment>
<organism evidence="1 2">
    <name type="scientific">Mycoplana azooxidifex</name>
    <dbReference type="NCBI Taxonomy" id="1636188"/>
    <lineage>
        <taxon>Bacteria</taxon>
        <taxon>Pseudomonadati</taxon>
        <taxon>Pseudomonadota</taxon>
        <taxon>Alphaproteobacteria</taxon>
        <taxon>Hyphomicrobiales</taxon>
        <taxon>Rhizobiaceae</taxon>
        <taxon>Mycoplana</taxon>
    </lineage>
</organism>
<protein>
    <submittedName>
        <fullName evidence="1">Uncharacterized protein</fullName>
    </submittedName>
</protein>
<dbReference type="AlphaFoldDB" id="A0A7W6DHV4"/>
<evidence type="ECO:0000313" key="2">
    <source>
        <dbReference type="Proteomes" id="UP000574761"/>
    </source>
</evidence>
<sequence length="60" mass="6591">MGKVWVVMSNDYPDAVFASEAAAAAYVAAKEAVAAERPRGLRVRWRSYEFVLNKHSSFGG</sequence>